<feature type="domain" description="YcxB-like C-terminal" evidence="2">
    <location>
        <begin position="98"/>
        <end position="151"/>
    </location>
</feature>
<organism evidence="3 4">
    <name type="scientific">Mangrovivirga halotolerans</name>
    <dbReference type="NCBI Taxonomy" id="2993936"/>
    <lineage>
        <taxon>Bacteria</taxon>
        <taxon>Pseudomonadati</taxon>
        <taxon>Bacteroidota</taxon>
        <taxon>Cytophagia</taxon>
        <taxon>Cytophagales</taxon>
        <taxon>Mangrovivirgaceae</taxon>
        <taxon>Mangrovivirga</taxon>
    </lineage>
</organism>
<reference evidence="3 4" key="1">
    <citation type="submission" date="2022-11" db="EMBL/GenBank/DDBJ databases">
        <title>The characterization of three novel Bacteroidetes species and genomic analysis of their roles in tidal elemental geochemical cycles.</title>
        <authorList>
            <person name="Ma K."/>
        </authorList>
    </citation>
    <scope>NUCLEOTIDE SEQUENCE [LARGE SCALE GENOMIC DNA]</scope>
    <source>
        <strain evidence="3 4">M17</strain>
    </source>
</reference>
<keyword evidence="1" id="KW-0472">Membrane</keyword>
<feature type="transmembrane region" description="Helical" evidence="1">
    <location>
        <begin position="52"/>
        <end position="72"/>
    </location>
</feature>
<evidence type="ECO:0000256" key="1">
    <source>
        <dbReference type="SAM" id="Phobius"/>
    </source>
</evidence>
<sequence length="164" mass="19194">MITINQTLSDKESKKAIAKHYFGYKYTLINPIIGLITILGIISIWILNSEILNYKFLVVFGLGIYLLLRPVIYIQNVFKSMNSNNKLSDDLKILIDADDRIITNIGENKSIFSIKDLYAYYEVKDFLFLYVSKNMYLIIKRDSVENSEYPELINVLKRHNIKKR</sequence>
<gene>
    <name evidence="3" type="ORF">OO013_19965</name>
</gene>
<dbReference type="RefSeq" id="WP_266058895.1">
    <property type="nucleotide sequence ID" value="NZ_JAPFQN010000019.1"/>
</dbReference>
<dbReference type="InterPro" id="IPR025588">
    <property type="entry name" value="YcxB-like_C"/>
</dbReference>
<dbReference type="EMBL" id="JAPFQN010000019">
    <property type="protein sequence ID" value="MCX2746166.1"/>
    <property type="molecule type" value="Genomic_DNA"/>
</dbReference>
<accession>A0ABT3RX84</accession>
<name>A0ABT3RX84_9BACT</name>
<dbReference type="Proteomes" id="UP001209885">
    <property type="component" value="Unassembled WGS sequence"/>
</dbReference>
<comment type="caution">
    <text evidence="3">The sequence shown here is derived from an EMBL/GenBank/DDBJ whole genome shotgun (WGS) entry which is preliminary data.</text>
</comment>
<keyword evidence="4" id="KW-1185">Reference proteome</keyword>
<proteinExistence type="predicted"/>
<keyword evidence="1" id="KW-1133">Transmembrane helix</keyword>
<protein>
    <submittedName>
        <fullName evidence="3">YcxB family protein</fullName>
    </submittedName>
</protein>
<evidence type="ECO:0000259" key="2">
    <source>
        <dbReference type="Pfam" id="PF14317"/>
    </source>
</evidence>
<feature type="transmembrane region" description="Helical" evidence="1">
    <location>
        <begin position="21"/>
        <end position="46"/>
    </location>
</feature>
<dbReference type="Pfam" id="PF14317">
    <property type="entry name" value="YcxB"/>
    <property type="match status" value="1"/>
</dbReference>
<evidence type="ECO:0000313" key="3">
    <source>
        <dbReference type="EMBL" id="MCX2746166.1"/>
    </source>
</evidence>
<evidence type="ECO:0000313" key="4">
    <source>
        <dbReference type="Proteomes" id="UP001209885"/>
    </source>
</evidence>
<keyword evidence="1" id="KW-0812">Transmembrane</keyword>